<gene>
    <name evidence="1" type="ORF">L1987_70953</name>
</gene>
<keyword evidence="2" id="KW-1185">Reference proteome</keyword>
<sequence>MRNRIPRANTSPSLLHLVPDFHPKNSRSISLIDRLIALFACVSSPSLRPLALQILVEKRITGFPVVDADWNLP</sequence>
<reference evidence="2" key="1">
    <citation type="journal article" date="2022" name="Mol. Ecol. Resour.">
        <title>The genomes of chicory, endive, great burdock and yacon provide insights into Asteraceae palaeo-polyploidization history and plant inulin production.</title>
        <authorList>
            <person name="Fan W."/>
            <person name="Wang S."/>
            <person name="Wang H."/>
            <person name="Wang A."/>
            <person name="Jiang F."/>
            <person name="Liu H."/>
            <person name="Zhao H."/>
            <person name="Xu D."/>
            <person name="Zhang Y."/>
        </authorList>
    </citation>
    <scope>NUCLEOTIDE SEQUENCE [LARGE SCALE GENOMIC DNA]</scope>
    <source>
        <strain evidence="2">cv. Yunnan</strain>
    </source>
</reference>
<protein>
    <submittedName>
        <fullName evidence="1">Uncharacterized protein</fullName>
    </submittedName>
</protein>
<comment type="caution">
    <text evidence="1">The sequence shown here is derived from an EMBL/GenBank/DDBJ whole genome shotgun (WGS) entry which is preliminary data.</text>
</comment>
<dbReference type="EMBL" id="CM042041">
    <property type="protein sequence ID" value="KAI3712397.1"/>
    <property type="molecule type" value="Genomic_DNA"/>
</dbReference>
<evidence type="ECO:0000313" key="1">
    <source>
        <dbReference type="EMBL" id="KAI3712397.1"/>
    </source>
</evidence>
<reference evidence="1 2" key="2">
    <citation type="journal article" date="2022" name="Mol. Ecol. Resour.">
        <title>The genomes of chicory, endive, great burdock and yacon provide insights into Asteraceae paleo-polyploidization history and plant inulin production.</title>
        <authorList>
            <person name="Fan W."/>
            <person name="Wang S."/>
            <person name="Wang H."/>
            <person name="Wang A."/>
            <person name="Jiang F."/>
            <person name="Liu H."/>
            <person name="Zhao H."/>
            <person name="Xu D."/>
            <person name="Zhang Y."/>
        </authorList>
    </citation>
    <scope>NUCLEOTIDE SEQUENCE [LARGE SCALE GENOMIC DNA]</scope>
    <source>
        <strain evidence="2">cv. Yunnan</strain>
        <tissue evidence="1">Leaves</tissue>
    </source>
</reference>
<name>A0ACB9AQH1_9ASTR</name>
<accession>A0ACB9AQH1</accession>
<proteinExistence type="predicted"/>
<evidence type="ECO:0000313" key="2">
    <source>
        <dbReference type="Proteomes" id="UP001056120"/>
    </source>
</evidence>
<dbReference type="Proteomes" id="UP001056120">
    <property type="component" value="Linkage Group LG24"/>
</dbReference>
<organism evidence="1 2">
    <name type="scientific">Smallanthus sonchifolius</name>
    <dbReference type="NCBI Taxonomy" id="185202"/>
    <lineage>
        <taxon>Eukaryota</taxon>
        <taxon>Viridiplantae</taxon>
        <taxon>Streptophyta</taxon>
        <taxon>Embryophyta</taxon>
        <taxon>Tracheophyta</taxon>
        <taxon>Spermatophyta</taxon>
        <taxon>Magnoliopsida</taxon>
        <taxon>eudicotyledons</taxon>
        <taxon>Gunneridae</taxon>
        <taxon>Pentapetalae</taxon>
        <taxon>asterids</taxon>
        <taxon>campanulids</taxon>
        <taxon>Asterales</taxon>
        <taxon>Asteraceae</taxon>
        <taxon>Asteroideae</taxon>
        <taxon>Heliantheae alliance</taxon>
        <taxon>Millerieae</taxon>
        <taxon>Smallanthus</taxon>
    </lineage>
</organism>